<dbReference type="GO" id="GO:0000166">
    <property type="term" value="F:nucleotide binding"/>
    <property type="evidence" value="ECO:0007669"/>
    <property type="project" value="InterPro"/>
</dbReference>
<reference evidence="3" key="1">
    <citation type="submission" date="2024-07" db="EMBL/GenBank/DDBJ databases">
        <authorList>
            <person name="Kim Y.J."/>
            <person name="Jeong J.Y."/>
        </authorList>
    </citation>
    <scope>NUCLEOTIDE SEQUENCE</scope>
    <source>
        <strain evidence="3">GIHE-MW2</strain>
    </source>
</reference>
<dbReference type="EMBL" id="CP159837">
    <property type="protein sequence ID" value="XCM37484.1"/>
    <property type="molecule type" value="Genomic_DNA"/>
</dbReference>
<gene>
    <name evidence="3" type="ORF">ABWT76_000249</name>
</gene>
<dbReference type="InterPro" id="IPR051450">
    <property type="entry name" value="Gfo/Idh/MocA_Oxidoreductases"/>
</dbReference>
<dbReference type="InterPro" id="IPR000683">
    <property type="entry name" value="Gfo/Idh/MocA-like_OxRdtase_N"/>
</dbReference>
<proteinExistence type="predicted"/>
<name>A0AAU8JGT3_9CYAN</name>
<protein>
    <submittedName>
        <fullName evidence="3">Gfo/Idh/MocA family oxidoreductase</fullName>
    </submittedName>
</protein>
<organism evidence="3">
    <name type="scientific">Planktothricoides raciborskii GIHE-MW2</name>
    <dbReference type="NCBI Taxonomy" id="2792601"/>
    <lineage>
        <taxon>Bacteria</taxon>
        <taxon>Bacillati</taxon>
        <taxon>Cyanobacteriota</taxon>
        <taxon>Cyanophyceae</taxon>
        <taxon>Oscillatoriophycideae</taxon>
        <taxon>Oscillatoriales</taxon>
        <taxon>Oscillatoriaceae</taxon>
        <taxon>Planktothricoides</taxon>
    </lineage>
</organism>
<accession>A0AAU8JGT3</accession>
<feature type="domain" description="GFO/IDH/MocA-like oxidoreductase" evidence="2">
    <location>
        <begin position="132"/>
        <end position="250"/>
    </location>
</feature>
<dbReference type="InterPro" id="IPR036291">
    <property type="entry name" value="NAD(P)-bd_dom_sf"/>
</dbReference>
<dbReference type="PANTHER" id="PTHR43377:SF1">
    <property type="entry name" value="BILIVERDIN REDUCTASE A"/>
    <property type="match status" value="1"/>
</dbReference>
<dbReference type="SUPFAM" id="SSF51735">
    <property type="entry name" value="NAD(P)-binding Rossmann-fold domains"/>
    <property type="match status" value="1"/>
</dbReference>
<evidence type="ECO:0000259" key="2">
    <source>
        <dbReference type="Pfam" id="PF22725"/>
    </source>
</evidence>
<feature type="domain" description="Gfo/Idh/MocA-like oxidoreductase N-terminal" evidence="1">
    <location>
        <begin position="6"/>
        <end position="121"/>
    </location>
</feature>
<dbReference type="Pfam" id="PF01408">
    <property type="entry name" value="GFO_IDH_MocA"/>
    <property type="match status" value="1"/>
</dbReference>
<sequence>MTTKTKFGLVGAGAIAQAYAQAFEASETAELVGVADLRTEAAQALGERLGCPSYESYQAMGEASELDAVIICTPPVTHEAIAIHFLESQIPVLCEKPLSIDLASARRMVDAAQKAGVKLTMASKFRYVEDVIKAKSIVSSGILGEIVLFENAFTSRVDMSSRWNAKPEISGGGVLIDNGTHSIDIMRYFLGRLAEVQVVEAKRIQGLPVEDTVRIFAKSVSGVVGNIDLSWSINKELDYYIRIYGSQGTISVGWQESKYRQSYSKDWIKFGNGYDKVQAFRSQIENFAKGIKDEENLLINHEDALASVEVIEAAYAALENSKWTKVGHQENIKFRIDRLQSAA</sequence>
<dbReference type="Pfam" id="PF22725">
    <property type="entry name" value="GFO_IDH_MocA_C3"/>
    <property type="match status" value="1"/>
</dbReference>
<dbReference type="InterPro" id="IPR055170">
    <property type="entry name" value="GFO_IDH_MocA-like_dom"/>
</dbReference>
<dbReference type="Gene3D" id="3.30.360.10">
    <property type="entry name" value="Dihydrodipicolinate Reductase, domain 2"/>
    <property type="match status" value="1"/>
</dbReference>
<dbReference type="Gene3D" id="3.40.50.720">
    <property type="entry name" value="NAD(P)-binding Rossmann-like Domain"/>
    <property type="match status" value="1"/>
</dbReference>
<dbReference type="RefSeq" id="WP_054465167.1">
    <property type="nucleotide sequence ID" value="NZ_CP159837.1"/>
</dbReference>
<evidence type="ECO:0000313" key="3">
    <source>
        <dbReference type="EMBL" id="XCM37484.1"/>
    </source>
</evidence>
<dbReference type="SUPFAM" id="SSF55347">
    <property type="entry name" value="Glyceraldehyde-3-phosphate dehydrogenase-like, C-terminal domain"/>
    <property type="match status" value="1"/>
</dbReference>
<evidence type="ECO:0000259" key="1">
    <source>
        <dbReference type="Pfam" id="PF01408"/>
    </source>
</evidence>
<dbReference type="PANTHER" id="PTHR43377">
    <property type="entry name" value="BILIVERDIN REDUCTASE A"/>
    <property type="match status" value="1"/>
</dbReference>
<dbReference type="AlphaFoldDB" id="A0AAU8JGT3"/>